<keyword evidence="3" id="KW-0175">Coiled coil</keyword>
<feature type="coiled-coil region" evidence="3">
    <location>
        <begin position="348"/>
        <end position="379"/>
    </location>
</feature>
<organism evidence="6 7">
    <name type="scientific">Plasmodium ovale curtisi</name>
    <dbReference type="NCBI Taxonomy" id="864141"/>
    <lineage>
        <taxon>Eukaryota</taxon>
        <taxon>Sar</taxon>
        <taxon>Alveolata</taxon>
        <taxon>Apicomplexa</taxon>
        <taxon>Aconoidasida</taxon>
        <taxon>Haemosporida</taxon>
        <taxon>Plasmodiidae</taxon>
        <taxon>Plasmodium</taxon>
        <taxon>Plasmodium (Plasmodium)</taxon>
    </lineage>
</organism>
<sequence length="1364" mass="159674">MKRKSPFVKKNPIKAQNTLDKFGIFKKAIGIKKEDEKEHDINKNNMNTFQKKEDGNILKIKKEKYDGYEDNLNDIEDGDTHDGSKTDYNNTNEGKEFNRESPKNEKDRGNDLFKLKMKSKEGSDLNNSNSIAINEKEQEETPNNKNPNSLPLHKLYQPIYKEDYIHEIRSKRNPLLTKILDEDLNFNLILCGPPGSGKSSLINVIKNKTHNLFITLFHLNNFNTEIRRIYDQSIINYKLSKRRMILCIKDINRLNKPQQEHLLLVLKKGYFYLLATCLYNPMNILNASLSSRCLYLYLSPYDKIELALIIKRIINKLNIEIEDNALNVIISHSSGDARVAINIIDFAIQHMRLEEMKEKERLEKEKQENKDGVEKKNDTMIKQVKVKRYNEYFNEASNTEPNKKIIQINNIKNFLQNFPCNDNKLDHYNFISGLHKSIRAGNVKAAILYLTKSLKNGEDPLYICRRLIRIASEDIGIANHKVLSVCVNTHYACKAIGMPECQTALIYAVIVLCKSSKSNYIYVVEKNAKKICNEYSFDVPFHLRNTSNRYIYTNQPEILTFEEHNKENRVIYIDSYNSGKIWLHEKINNLCQIIFKTSNENEYGKNKRKNNNIYNIPNVNKKNIILNTSYRNTFDHMTLLKSLLCIYEFYNKENIQDIICPQLCNELAKENDNTNESHNIMKTTPPTNEHIYSEINNCQNKNNNIINYKINENKRLSKDNINNIFVNLVNEKYGLFFIFNTIFFANLKNYYYFVDIINVLNYIGHRAVPHMDTPTDTVDKEQDMENDKEDIDSNSQNNDKMNLIYEQVALFVEYCYDILIYETEKNDNESFSNMFVNQVKEKSTQFVRQIKKQNQSNNIEEIKKKLKILKNKKSDEEFLFLSMNECNKKIYNELNKIPDLFYGISKTNEYTNSEVENNDTQLFKTDTVLLYSDEESWDSNSENSIDFQKKNEHMIFENSEEFKGSQLSTCTQEIDEINEKKNSAVISSFEQGVENSKPERKKNSLEKLILSFYNHAKIMISSNDGPDKREVKDEADKASNENSFNQVFNMEIDMHSSNMETVENAENGAEHNAQEENRDIMHSEVINNPENSINGSPNVLPNEEAEKEDVKKEEVKKEEVKKEEAKDEETNEAKHDETCEAKDDETSEANKDAPPLFGESDKNVEGGHDSELTKVEDESEEMNNQTGEQYETKLSEEEEDEEILKFLKDKTKHIDKHAYREALKKSLECNTNCNVENHNDEKIEFIKKIKKISDLIKNKKFDNKYKKVWEKKVKNFKCNKLQRAYKIFLSILFAIVKDINKLKKELREMDNFIFINSGIEKYLKNEADIMLNCKNSQDELKAKKENNIINHFFLKKNFYTDSER</sequence>
<dbReference type="Proteomes" id="UP000078560">
    <property type="component" value="Unassembled WGS sequence"/>
</dbReference>
<dbReference type="Gene3D" id="1.10.8.60">
    <property type="match status" value="1"/>
</dbReference>
<dbReference type="GO" id="GO:0008047">
    <property type="term" value="F:enzyme activator activity"/>
    <property type="evidence" value="ECO:0007669"/>
    <property type="project" value="TreeGrafter"/>
</dbReference>
<dbReference type="SUPFAM" id="SSF48019">
    <property type="entry name" value="post-AAA+ oligomerization domain-like"/>
    <property type="match status" value="1"/>
</dbReference>
<evidence type="ECO:0000256" key="2">
    <source>
        <dbReference type="ARBA" id="ARBA00022840"/>
    </source>
</evidence>
<dbReference type="GO" id="GO:0005524">
    <property type="term" value="F:ATP binding"/>
    <property type="evidence" value="ECO:0007669"/>
    <property type="project" value="UniProtKB-KW"/>
</dbReference>
<dbReference type="GO" id="GO:0005634">
    <property type="term" value="C:nucleus"/>
    <property type="evidence" value="ECO:0007669"/>
    <property type="project" value="TreeGrafter"/>
</dbReference>
<dbReference type="GO" id="GO:0000731">
    <property type="term" value="P:DNA synthesis involved in DNA repair"/>
    <property type="evidence" value="ECO:0007669"/>
    <property type="project" value="TreeGrafter"/>
</dbReference>
<dbReference type="Gene3D" id="3.40.50.300">
    <property type="entry name" value="P-loop containing nucleotide triphosphate hydrolases"/>
    <property type="match status" value="1"/>
</dbReference>
<name>A0A1A8WKA6_PLAOA</name>
<feature type="region of interest" description="Disordered" evidence="4">
    <location>
        <begin position="774"/>
        <end position="797"/>
    </location>
</feature>
<feature type="compositionally biased region" description="Basic and acidic residues" evidence="4">
    <location>
        <begin position="93"/>
        <end position="123"/>
    </location>
</feature>
<dbReference type="InterPro" id="IPR021886">
    <property type="entry name" value="MgsA_C"/>
</dbReference>
<feature type="region of interest" description="Disordered" evidence="4">
    <location>
        <begin position="69"/>
        <end position="152"/>
    </location>
</feature>
<keyword evidence="1" id="KW-0547">Nucleotide-binding</keyword>
<dbReference type="InterPro" id="IPR051314">
    <property type="entry name" value="AAA_ATPase_RarA/MGS1/WRNIP1"/>
</dbReference>
<gene>
    <name evidence="6" type="ORF">POVCU2_0069240</name>
</gene>
<feature type="compositionally biased region" description="Basic and acidic residues" evidence="4">
    <location>
        <begin position="1159"/>
        <end position="1176"/>
    </location>
</feature>
<evidence type="ECO:0000313" key="6">
    <source>
        <dbReference type="EMBL" id="SBS91683.1"/>
    </source>
</evidence>
<feature type="non-terminal residue" evidence="6">
    <location>
        <position position="1364"/>
    </location>
</feature>
<feature type="domain" description="MgsA AAA+ ATPase C-terminal" evidence="5">
    <location>
        <begin position="442"/>
        <end position="550"/>
    </location>
</feature>
<dbReference type="GO" id="GO:0017116">
    <property type="term" value="F:single-stranded DNA helicase activity"/>
    <property type="evidence" value="ECO:0007669"/>
    <property type="project" value="TreeGrafter"/>
</dbReference>
<evidence type="ECO:0000313" key="7">
    <source>
        <dbReference type="Proteomes" id="UP000078560"/>
    </source>
</evidence>
<reference evidence="7" key="1">
    <citation type="submission" date="2016-05" db="EMBL/GenBank/DDBJ databases">
        <authorList>
            <person name="Naeem Raeece"/>
        </authorList>
    </citation>
    <scope>NUCLEOTIDE SEQUENCE [LARGE SCALE GENOMIC DNA]</scope>
</reference>
<feature type="compositionally biased region" description="Basic and acidic residues" evidence="4">
    <location>
        <begin position="1025"/>
        <end position="1039"/>
    </location>
</feature>
<feature type="compositionally biased region" description="Basic and acidic residues" evidence="4">
    <location>
        <begin position="1131"/>
        <end position="1141"/>
    </location>
</feature>
<dbReference type="PANTHER" id="PTHR13779">
    <property type="entry name" value="WERNER HELICASE-INTERACTING PROTEIN 1 FAMILY MEMBER"/>
    <property type="match status" value="1"/>
</dbReference>
<feature type="coiled-coil region" evidence="3">
    <location>
        <begin position="852"/>
        <end position="879"/>
    </location>
</feature>
<dbReference type="EMBL" id="FLQU01001153">
    <property type="protein sequence ID" value="SBS91683.1"/>
    <property type="molecule type" value="Genomic_DNA"/>
</dbReference>
<evidence type="ECO:0000256" key="3">
    <source>
        <dbReference type="SAM" id="Coils"/>
    </source>
</evidence>
<dbReference type="InterPro" id="IPR008921">
    <property type="entry name" value="DNA_pol3_clamp-load_cplx_C"/>
</dbReference>
<dbReference type="GO" id="GO:0003677">
    <property type="term" value="F:DNA binding"/>
    <property type="evidence" value="ECO:0007669"/>
    <property type="project" value="InterPro"/>
</dbReference>
<feature type="region of interest" description="Disordered" evidence="4">
    <location>
        <begin position="1021"/>
        <end position="1044"/>
    </location>
</feature>
<keyword evidence="2" id="KW-0067">ATP-binding</keyword>
<dbReference type="CDD" id="cd18139">
    <property type="entry name" value="HLD_clamp_RarA"/>
    <property type="match status" value="1"/>
</dbReference>
<evidence type="ECO:0000256" key="4">
    <source>
        <dbReference type="SAM" id="MobiDB-lite"/>
    </source>
</evidence>
<evidence type="ECO:0000256" key="1">
    <source>
        <dbReference type="ARBA" id="ARBA00022741"/>
    </source>
</evidence>
<proteinExistence type="predicted"/>
<accession>A0A1A8WKA6</accession>
<dbReference type="PANTHER" id="PTHR13779:SF7">
    <property type="entry name" value="ATPASE WRNIP1"/>
    <property type="match status" value="1"/>
</dbReference>
<dbReference type="InterPro" id="IPR027417">
    <property type="entry name" value="P-loop_NTPase"/>
</dbReference>
<dbReference type="FunFam" id="1.20.272.10:FF:000001">
    <property type="entry name" value="Putative AAA family ATPase"/>
    <property type="match status" value="1"/>
</dbReference>
<protein>
    <recommendedName>
        <fullName evidence="5">MgsA AAA+ ATPase C-terminal domain-containing protein</fullName>
    </recommendedName>
</protein>
<dbReference type="SUPFAM" id="SSF52540">
    <property type="entry name" value="P-loop containing nucleoside triphosphate hydrolases"/>
    <property type="match status" value="1"/>
</dbReference>
<evidence type="ECO:0000259" key="5">
    <source>
        <dbReference type="Pfam" id="PF12002"/>
    </source>
</evidence>
<feature type="compositionally biased region" description="Basic and acidic residues" evidence="4">
    <location>
        <begin position="1108"/>
        <end position="1125"/>
    </location>
</feature>
<feature type="compositionally biased region" description="Polar residues" evidence="4">
    <location>
        <begin position="1087"/>
        <end position="1099"/>
    </location>
</feature>
<dbReference type="Gene3D" id="1.20.272.10">
    <property type="match status" value="1"/>
</dbReference>
<feature type="region of interest" description="Disordered" evidence="4">
    <location>
        <begin position="1087"/>
        <end position="1195"/>
    </location>
</feature>
<dbReference type="Pfam" id="PF12002">
    <property type="entry name" value="MgsA_C"/>
    <property type="match status" value="1"/>
</dbReference>
<dbReference type="GO" id="GO:0006261">
    <property type="term" value="P:DNA-templated DNA replication"/>
    <property type="evidence" value="ECO:0007669"/>
    <property type="project" value="TreeGrafter"/>
</dbReference>